<protein>
    <recommendedName>
        <fullName evidence="1">GIY-YIG domain-containing protein</fullName>
    </recommendedName>
</protein>
<name>A0ABQ2PNS1_9NEIS</name>
<reference evidence="3" key="1">
    <citation type="journal article" date="2019" name="Int. J. Syst. Evol. Microbiol.">
        <title>The Global Catalogue of Microorganisms (GCM) 10K type strain sequencing project: providing services to taxonomists for standard genome sequencing and annotation.</title>
        <authorList>
            <consortium name="The Broad Institute Genomics Platform"/>
            <consortium name="The Broad Institute Genome Sequencing Center for Infectious Disease"/>
            <person name="Wu L."/>
            <person name="Ma J."/>
        </authorList>
    </citation>
    <scope>NUCLEOTIDE SEQUENCE [LARGE SCALE GENOMIC DNA]</scope>
    <source>
        <strain evidence="3">CGMCC 1.8860</strain>
    </source>
</reference>
<dbReference type="CDD" id="cd00719">
    <property type="entry name" value="GIY-YIG_SF"/>
    <property type="match status" value="1"/>
</dbReference>
<dbReference type="Pfam" id="PF01541">
    <property type="entry name" value="GIY-YIG"/>
    <property type="match status" value="1"/>
</dbReference>
<dbReference type="PROSITE" id="PS50164">
    <property type="entry name" value="GIY_YIG"/>
    <property type="match status" value="1"/>
</dbReference>
<keyword evidence="3" id="KW-1185">Reference proteome</keyword>
<proteinExistence type="predicted"/>
<comment type="caution">
    <text evidence="2">The sequence shown here is derived from an EMBL/GenBank/DDBJ whole genome shotgun (WGS) entry which is preliminary data.</text>
</comment>
<evidence type="ECO:0000313" key="2">
    <source>
        <dbReference type="EMBL" id="GGP26971.1"/>
    </source>
</evidence>
<dbReference type="InterPro" id="IPR035901">
    <property type="entry name" value="GIY-YIG_endonuc_sf"/>
</dbReference>
<accession>A0ABQ2PNS1</accession>
<dbReference type="Gene3D" id="3.40.1440.10">
    <property type="entry name" value="GIY-YIG endonuclease"/>
    <property type="match status" value="1"/>
</dbReference>
<sequence>MFKTADGETLELAPWRLRRLLRLIADARHYPAGTPPHTLITDLRQIIARARRTGGNPRIGTAHYQSKGACCQACLMAQQRRDVLELVGLSIASSPMAFDTGLNEFETELLEEFETAPRSATLTLDWACYNSLEKTLEALTAQSKNAGIYIIRRGIQPLYVGKSSDLKERVGFHLSNARRYKDTSLKACISFISNPYHQAAVEHALVRALQRYEPSNVLLNAPLTVGKKPLDIRNLLPFKTWQTAELKAKKNRLYRAPGSEYEFWQG</sequence>
<organism evidence="2 3">
    <name type="scientific">Silvimonas amylolytica</name>
    <dbReference type="NCBI Taxonomy" id="449663"/>
    <lineage>
        <taxon>Bacteria</taxon>
        <taxon>Pseudomonadati</taxon>
        <taxon>Pseudomonadota</taxon>
        <taxon>Betaproteobacteria</taxon>
        <taxon>Neisseriales</taxon>
        <taxon>Chitinibacteraceae</taxon>
        <taxon>Silvimonas</taxon>
    </lineage>
</organism>
<gene>
    <name evidence="2" type="ORF">GCM10010971_27900</name>
</gene>
<dbReference type="Proteomes" id="UP000621859">
    <property type="component" value="Unassembled WGS sequence"/>
</dbReference>
<evidence type="ECO:0000259" key="1">
    <source>
        <dbReference type="PROSITE" id="PS50164"/>
    </source>
</evidence>
<dbReference type="EMBL" id="BMLY01000004">
    <property type="protein sequence ID" value="GGP26971.1"/>
    <property type="molecule type" value="Genomic_DNA"/>
</dbReference>
<dbReference type="InterPro" id="IPR000305">
    <property type="entry name" value="GIY-YIG_endonuc"/>
</dbReference>
<dbReference type="RefSeq" id="WP_188694919.1">
    <property type="nucleotide sequence ID" value="NZ_BMLY01000004.1"/>
</dbReference>
<evidence type="ECO:0000313" key="3">
    <source>
        <dbReference type="Proteomes" id="UP000621859"/>
    </source>
</evidence>
<feature type="domain" description="GIY-YIG" evidence="1">
    <location>
        <begin position="144"/>
        <end position="218"/>
    </location>
</feature>